<evidence type="ECO:0000256" key="1">
    <source>
        <dbReference type="SAM" id="MobiDB-lite"/>
    </source>
</evidence>
<dbReference type="AlphaFoldDB" id="A0AAD7IMX7"/>
<evidence type="ECO:0000313" key="2">
    <source>
        <dbReference type="EMBL" id="KAJ7746842.1"/>
    </source>
</evidence>
<sequence length="382" mass="42230">MAARATLQLYNINDTSFKCFKGGCNRELRLKLCRTGKNAQRRYLNCDNPEHVTLSEDARGQPRELAKLPRRLDPISVIGSEFDYVHHPPPPTHTAPPAPTPSPTPSTPLVEQQQRFTQSLEALQADSPSTSLSQTIPTTFLCISWYANNKPAVVEGVQTNTWPTWRRPEDGEEYVFLSTRYREWVTVRPSSDFVHVLSDNEPLFIRCPPDVVGSNEKRQLARLPAPRPARKHRALRSDDDDDDEVVLVDYHPLDRARQRRSAHAATSTSYPSIPSPVSTSKGKKCALDEDNDDVVVVGYIPAIKHELTSLPPRTRPSLSVHIPLFCPNLGSSSESSLPGLSSSSSSAVGPSSLASPASDDDKIPSTVLLSPAHHVHKPSWSF</sequence>
<gene>
    <name evidence="2" type="ORF">DFH07DRAFT_962696</name>
</gene>
<feature type="region of interest" description="Disordered" evidence="1">
    <location>
        <begin position="335"/>
        <end position="369"/>
    </location>
</feature>
<feature type="region of interest" description="Disordered" evidence="1">
    <location>
        <begin position="216"/>
        <end position="240"/>
    </location>
</feature>
<feature type="region of interest" description="Disordered" evidence="1">
    <location>
        <begin position="82"/>
        <end position="110"/>
    </location>
</feature>
<dbReference type="EMBL" id="JARJLG010000096">
    <property type="protein sequence ID" value="KAJ7746842.1"/>
    <property type="molecule type" value="Genomic_DNA"/>
</dbReference>
<name>A0AAD7IMX7_9AGAR</name>
<feature type="compositionally biased region" description="Polar residues" evidence="1">
    <location>
        <begin position="264"/>
        <end position="280"/>
    </location>
</feature>
<comment type="caution">
    <text evidence="2">The sequence shown here is derived from an EMBL/GenBank/DDBJ whole genome shotgun (WGS) entry which is preliminary data.</text>
</comment>
<proteinExistence type="predicted"/>
<dbReference type="Proteomes" id="UP001215280">
    <property type="component" value="Unassembled WGS sequence"/>
</dbReference>
<protein>
    <submittedName>
        <fullName evidence="2">Uncharacterized protein</fullName>
    </submittedName>
</protein>
<accession>A0AAD7IMX7</accession>
<reference evidence="2" key="1">
    <citation type="submission" date="2023-03" db="EMBL/GenBank/DDBJ databases">
        <title>Massive genome expansion in bonnet fungi (Mycena s.s.) driven by repeated elements and novel gene families across ecological guilds.</title>
        <authorList>
            <consortium name="Lawrence Berkeley National Laboratory"/>
            <person name="Harder C.B."/>
            <person name="Miyauchi S."/>
            <person name="Viragh M."/>
            <person name="Kuo A."/>
            <person name="Thoen E."/>
            <person name="Andreopoulos B."/>
            <person name="Lu D."/>
            <person name="Skrede I."/>
            <person name="Drula E."/>
            <person name="Henrissat B."/>
            <person name="Morin E."/>
            <person name="Kohler A."/>
            <person name="Barry K."/>
            <person name="LaButti K."/>
            <person name="Morin E."/>
            <person name="Salamov A."/>
            <person name="Lipzen A."/>
            <person name="Mereny Z."/>
            <person name="Hegedus B."/>
            <person name="Baldrian P."/>
            <person name="Stursova M."/>
            <person name="Weitz H."/>
            <person name="Taylor A."/>
            <person name="Grigoriev I.V."/>
            <person name="Nagy L.G."/>
            <person name="Martin F."/>
            <person name="Kauserud H."/>
        </authorList>
    </citation>
    <scope>NUCLEOTIDE SEQUENCE</scope>
    <source>
        <strain evidence="2">CBHHK188m</strain>
    </source>
</reference>
<feature type="region of interest" description="Disordered" evidence="1">
    <location>
        <begin position="256"/>
        <end position="285"/>
    </location>
</feature>
<evidence type="ECO:0000313" key="3">
    <source>
        <dbReference type="Proteomes" id="UP001215280"/>
    </source>
</evidence>
<feature type="compositionally biased region" description="Pro residues" evidence="1">
    <location>
        <begin position="87"/>
        <end position="106"/>
    </location>
</feature>
<keyword evidence="3" id="KW-1185">Reference proteome</keyword>
<feature type="compositionally biased region" description="Low complexity" evidence="1">
    <location>
        <begin position="335"/>
        <end position="357"/>
    </location>
</feature>
<organism evidence="2 3">
    <name type="scientific">Mycena maculata</name>
    <dbReference type="NCBI Taxonomy" id="230809"/>
    <lineage>
        <taxon>Eukaryota</taxon>
        <taxon>Fungi</taxon>
        <taxon>Dikarya</taxon>
        <taxon>Basidiomycota</taxon>
        <taxon>Agaricomycotina</taxon>
        <taxon>Agaricomycetes</taxon>
        <taxon>Agaricomycetidae</taxon>
        <taxon>Agaricales</taxon>
        <taxon>Marasmiineae</taxon>
        <taxon>Mycenaceae</taxon>
        <taxon>Mycena</taxon>
    </lineage>
</organism>